<sequence>MFALSLVTSLLLLSSSLAAPTIQPFPARSGDVWCQIPFLKHFIICPRAPVDGLSIQTPLGTAQGSFASGVNRFAVKYASADRWAPSTLVSSWQLPNNASDPTALPLACPQVNMDSSSYSEDCLSMMLYVPPNLNPGSKAPVMVWIHGGSFIVGSATGPGLDGARLAMTTGSIVAVIQYRLGALGFLAPDGSTNLGLKDAVNALQFLKDNISPFGGDASKITIAGQSSGANMVRALLAVPSAQSLFRSAILQSDPMNYGFLSTSVQQTLVNTFNSITSCSATDKACQSALSLDTIISAQMSVYSQGQALEPAAGLAQPIRVVKDGSFIASPLDSTATFPSVNKPVLISTVKNEAATQIYNFFPELPESAFQDAVLASLGEDRTTKIVQSTYYNAVPLSDGTVDARVQLEKLGTDQMWKCSSWTFARNWVQNGGKAFVGLYTVGSTYPGINAATSVCSQSGYVCHEGDIQIVFGTVPNPTQAQMALIAEVQMRYRSFLQNGNPNGPGLSQWNEASTTDVKPLNLGGVGGSILEGSCTPSFWGGSVQYDYQVYGL</sequence>
<evidence type="ECO:0000313" key="5">
    <source>
        <dbReference type="EMBL" id="KAK7040934.1"/>
    </source>
</evidence>
<dbReference type="InterPro" id="IPR002018">
    <property type="entry name" value="CarbesteraseB"/>
</dbReference>
<keyword evidence="3" id="KW-0732">Signal</keyword>
<dbReference type="AlphaFoldDB" id="A0AAW0CM67"/>
<dbReference type="EC" id="3.1.1.-" evidence="3"/>
<evidence type="ECO:0000256" key="2">
    <source>
        <dbReference type="ARBA" id="ARBA00022801"/>
    </source>
</evidence>
<dbReference type="Gene3D" id="3.40.50.1820">
    <property type="entry name" value="alpha/beta hydrolase"/>
    <property type="match status" value="1"/>
</dbReference>
<name>A0AAW0CM67_9AGAR</name>
<keyword evidence="6" id="KW-1185">Reference proteome</keyword>
<dbReference type="Pfam" id="PF00135">
    <property type="entry name" value="COesterase"/>
    <property type="match status" value="1"/>
</dbReference>
<evidence type="ECO:0000313" key="6">
    <source>
        <dbReference type="Proteomes" id="UP001383192"/>
    </source>
</evidence>
<dbReference type="SUPFAM" id="SSF53474">
    <property type="entry name" value="alpha/beta-Hydrolases"/>
    <property type="match status" value="1"/>
</dbReference>
<comment type="similarity">
    <text evidence="1 3">Belongs to the type-B carboxylesterase/lipase family.</text>
</comment>
<accession>A0AAW0CM67</accession>
<dbReference type="GO" id="GO:0016787">
    <property type="term" value="F:hydrolase activity"/>
    <property type="evidence" value="ECO:0007669"/>
    <property type="project" value="UniProtKB-KW"/>
</dbReference>
<comment type="caution">
    <text evidence="5">The sequence shown here is derived from an EMBL/GenBank/DDBJ whole genome shotgun (WGS) entry which is preliminary data.</text>
</comment>
<keyword evidence="2 3" id="KW-0378">Hydrolase</keyword>
<organism evidence="5 6">
    <name type="scientific">Paramarasmius palmivorus</name>
    <dbReference type="NCBI Taxonomy" id="297713"/>
    <lineage>
        <taxon>Eukaryota</taxon>
        <taxon>Fungi</taxon>
        <taxon>Dikarya</taxon>
        <taxon>Basidiomycota</taxon>
        <taxon>Agaricomycotina</taxon>
        <taxon>Agaricomycetes</taxon>
        <taxon>Agaricomycetidae</taxon>
        <taxon>Agaricales</taxon>
        <taxon>Marasmiineae</taxon>
        <taxon>Marasmiaceae</taxon>
        <taxon>Paramarasmius</taxon>
    </lineage>
</organism>
<dbReference type="InterPro" id="IPR019826">
    <property type="entry name" value="Carboxylesterase_B_AS"/>
</dbReference>
<feature type="signal peptide" evidence="3">
    <location>
        <begin position="1"/>
        <end position="18"/>
    </location>
</feature>
<feature type="chain" id="PRO_5043090226" description="Carboxylic ester hydrolase" evidence="3">
    <location>
        <begin position="19"/>
        <end position="552"/>
    </location>
</feature>
<dbReference type="PANTHER" id="PTHR45570">
    <property type="entry name" value="CARBOXYLIC ESTER HYDROLASE"/>
    <property type="match status" value="1"/>
</dbReference>
<evidence type="ECO:0000256" key="3">
    <source>
        <dbReference type="RuleBase" id="RU361235"/>
    </source>
</evidence>
<dbReference type="Proteomes" id="UP001383192">
    <property type="component" value="Unassembled WGS sequence"/>
</dbReference>
<evidence type="ECO:0000256" key="1">
    <source>
        <dbReference type="ARBA" id="ARBA00005964"/>
    </source>
</evidence>
<feature type="domain" description="Carboxylesterase type B" evidence="4">
    <location>
        <begin position="54"/>
        <end position="520"/>
    </location>
</feature>
<gene>
    <name evidence="5" type="ORF">VNI00_009530</name>
</gene>
<dbReference type="EMBL" id="JAYKXP010000035">
    <property type="protein sequence ID" value="KAK7040934.1"/>
    <property type="molecule type" value="Genomic_DNA"/>
</dbReference>
<protein>
    <recommendedName>
        <fullName evidence="3">Carboxylic ester hydrolase</fullName>
        <ecNumber evidence="3">3.1.1.-</ecNumber>
    </recommendedName>
</protein>
<dbReference type="PANTHER" id="PTHR45570:SF1">
    <property type="entry name" value="CARBOXYLIC ESTER HYDROLASE"/>
    <property type="match status" value="1"/>
</dbReference>
<reference evidence="5 6" key="1">
    <citation type="submission" date="2024-01" db="EMBL/GenBank/DDBJ databases">
        <title>A draft genome for a cacao thread blight-causing isolate of Paramarasmius palmivorus.</title>
        <authorList>
            <person name="Baruah I.K."/>
            <person name="Bukari Y."/>
            <person name="Amoako-Attah I."/>
            <person name="Meinhardt L.W."/>
            <person name="Bailey B.A."/>
            <person name="Cohen S.P."/>
        </authorList>
    </citation>
    <scope>NUCLEOTIDE SEQUENCE [LARGE SCALE GENOMIC DNA]</scope>
    <source>
        <strain evidence="5 6">GH-12</strain>
    </source>
</reference>
<proteinExistence type="inferred from homology"/>
<dbReference type="InterPro" id="IPR029058">
    <property type="entry name" value="AB_hydrolase_fold"/>
</dbReference>
<evidence type="ECO:0000259" key="4">
    <source>
        <dbReference type="Pfam" id="PF00135"/>
    </source>
</evidence>
<dbReference type="PROSITE" id="PS00122">
    <property type="entry name" value="CARBOXYLESTERASE_B_1"/>
    <property type="match status" value="1"/>
</dbReference>